<accession>A0ABN7X2W6</accession>
<feature type="compositionally biased region" description="Basic and acidic residues" evidence="1">
    <location>
        <begin position="196"/>
        <end position="207"/>
    </location>
</feature>
<dbReference type="EMBL" id="CAJVQB010079086">
    <property type="protein sequence ID" value="CAG8845329.1"/>
    <property type="molecule type" value="Genomic_DNA"/>
</dbReference>
<reference evidence="2 3" key="1">
    <citation type="submission" date="2021-06" db="EMBL/GenBank/DDBJ databases">
        <authorList>
            <person name="Kallberg Y."/>
            <person name="Tangrot J."/>
            <person name="Rosling A."/>
        </authorList>
    </citation>
    <scope>NUCLEOTIDE SEQUENCE [LARGE SCALE GENOMIC DNA]</scope>
    <source>
        <strain evidence="2 3">120-4 pot B 10/14</strain>
    </source>
</reference>
<feature type="region of interest" description="Disordered" evidence="1">
    <location>
        <begin position="174"/>
        <end position="214"/>
    </location>
</feature>
<keyword evidence="3" id="KW-1185">Reference proteome</keyword>
<protein>
    <submittedName>
        <fullName evidence="2">29108_t:CDS:1</fullName>
    </submittedName>
</protein>
<evidence type="ECO:0000256" key="1">
    <source>
        <dbReference type="SAM" id="MobiDB-lite"/>
    </source>
</evidence>
<organism evidence="2 3">
    <name type="scientific">Gigaspora margarita</name>
    <dbReference type="NCBI Taxonomy" id="4874"/>
    <lineage>
        <taxon>Eukaryota</taxon>
        <taxon>Fungi</taxon>
        <taxon>Fungi incertae sedis</taxon>
        <taxon>Mucoromycota</taxon>
        <taxon>Glomeromycotina</taxon>
        <taxon>Glomeromycetes</taxon>
        <taxon>Diversisporales</taxon>
        <taxon>Gigasporaceae</taxon>
        <taxon>Gigaspora</taxon>
    </lineage>
</organism>
<dbReference type="Proteomes" id="UP000789901">
    <property type="component" value="Unassembled WGS sequence"/>
</dbReference>
<proteinExistence type="predicted"/>
<sequence>MLSNISEPGPGFEYFLNTHYQDWDAIQYHEAWKDSNLGLDKAVVTRSFCKQIQKIKENGTEEEKKNAIHLENQFKLRTTSPLLAIATHGTTSSHGYGLRLDCSQPIESRKMGRIDNFWLRSLPGLKGNNIKENEKINAENIFLSCNLSCDGVQFAGTGNMIQGHKQPYKIYEQSDVEEPPSRLRKRNHSINYAESLSREETDSDNKEKSKRMSNTCPILVTAKLND</sequence>
<comment type="caution">
    <text evidence="2">The sequence shown here is derived from an EMBL/GenBank/DDBJ whole genome shotgun (WGS) entry which is preliminary data.</text>
</comment>
<evidence type="ECO:0000313" key="3">
    <source>
        <dbReference type="Proteomes" id="UP000789901"/>
    </source>
</evidence>
<gene>
    <name evidence="2" type="ORF">GMARGA_LOCUS37579</name>
</gene>
<name>A0ABN7X2W6_GIGMA</name>
<evidence type="ECO:0000313" key="2">
    <source>
        <dbReference type="EMBL" id="CAG8845329.1"/>
    </source>
</evidence>